<feature type="domain" description="F-box" evidence="3">
    <location>
        <begin position="550"/>
        <end position="587"/>
    </location>
</feature>
<feature type="compositionally biased region" description="Polar residues" evidence="2">
    <location>
        <begin position="309"/>
        <end position="320"/>
    </location>
</feature>
<feature type="region of interest" description="Disordered" evidence="2">
    <location>
        <begin position="34"/>
        <end position="59"/>
    </location>
</feature>
<keyword evidence="1" id="KW-0175">Coiled coil</keyword>
<dbReference type="InParanoid" id="B3S3F8"/>
<organism evidence="4 5">
    <name type="scientific">Trichoplax adhaerens</name>
    <name type="common">Trichoplax reptans</name>
    <dbReference type="NCBI Taxonomy" id="10228"/>
    <lineage>
        <taxon>Eukaryota</taxon>
        <taxon>Metazoa</taxon>
        <taxon>Placozoa</taxon>
        <taxon>Uniplacotomia</taxon>
        <taxon>Trichoplacea</taxon>
        <taxon>Trichoplacidae</taxon>
        <taxon>Trichoplax</taxon>
    </lineage>
</organism>
<dbReference type="KEGG" id="tad:TRIADDRAFT_58703"/>
<feature type="coiled-coil region" evidence="1">
    <location>
        <begin position="202"/>
        <end position="257"/>
    </location>
</feature>
<evidence type="ECO:0000313" key="4">
    <source>
        <dbReference type="EMBL" id="EDV22785.1"/>
    </source>
</evidence>
<feature type="region of interest" description="Disordered" evidence="2">
    <location>
        <begin position="342"/>
        <end position="391"/>
    </location>
</feature>
<dbReference type="OrthoDB" id="6482165at2759"/>
<dbReference type="eggNOG" id="KOG4341">
    <property type="taxonomic scope" value="Eukaryota"/>
</dbReference>
<feature type="compositionally biased region" description="Basic and acidic residues" evidence="2">
    <location>
        <begin position="359"/>
        <end position="372"/>
    </location>
</feature>
<evidence type="ECO:0000259" key="3">
    <source>
        <dbReference type="Pfam" id="PF12937"/>
    </source>
</evidence>
<evidence type="ECO:0000313" key="5">
    <source>
        <dbReference type="Proteomes" id="UP000009022"/>
    </source>
</evidence>
<sequence length="847" mass="95943">MFNCPKCANGPQFDSLLGLKYHLESYHPHGYPSSPQYGQVIPSSQYTPPNNHSLQQTSPSNLLSLFPNSPTYYSNDTINGNKFATKDSVQQHHDTAMYTSPYRRHQGDDIANASNLTPTSLPTSKQIHSLQGFYPLHFASSPFLASKISTNHASSRSDFSYRQFTPLDDHQYKLSNVLDKSMQSKQELLQLQKVLDQRNYQLVEMKAELKLAKLEKNRLESERSYMKAEIDANEAVINKLEHKLSRREREFQELERKTTFRNDVAQGRIVPESTYRYSASPSVGGPMQQTFQRQSRRSSIRSYKHDDIQVSSNSGGNNEVATRKISHDQGYAPLDELVHAAMTSRRQSSASKQYQSDGDSSRRKTPTSDEQAHPNQLTMSLPSSNYEINQLNDDQSTGSLIMSEVMLRRNMSAGSKSEFDGYIASPHGTLSLPIEDIDDLPCELDPQAEVNLASRTGSTSEHVSLRLSRHNSNTGKSPRDSYLPRNIHRTPSKASSIYRHESNRSNRSQRVSFSKTFSTSPSLQRQIFHGDTIGKLLGRFGQDQVTSSFVAIFSYLGIKDKLKVSEVCRFWWTVSRHPSLWSKIHLRKTRVSFEAFVAMSNWATQLETLTVEDIKPRRRLVDEEENDYKKAMTGSLEKGLSKLLKASRGNIISIKIINCGHLVTSKDLLWTFGSTCKDIIDLAILPHPSSANAEQFNNSCLHVIGKSWLQLSSLKIGSPTISDRGLIAIAVECKKLKHLRLDRSMELSSEVAEQMCNFGLKSIEQIEFTNTPISHEAIRHFAEKCGKIKAILIQLSIEDFFEDIHESVFIEEYNNIIDNLLVMKREFIDSKQIIIKAEKVPLLTPYQ</sequence>
<feature type="region of interest" description="Disordered" evidence="2">
    <location>
        <begin position="453"/>
        <end position="488"/>
    </location>
</feature>
<feature type="region of interest" description="Disordered" evidence="2">
    <location>
        <begin position="272"/>
        <end position="320"/>
    </location>
</feature>
<gene>
    <name evidence="4" type="ORF">TRIADDRAFT_58703</name>
</gene>
<dbReference type="PhylomeDB" id="B3S3F8"/>
<reference evidence="4 5" key="1">
    <citation type="journal article" date="2008" name="Nature">
        <title>The Trichoplax genome and the nature of placozoans.</title>
        <authorList>
            <person name="Srivastava M."/>
            <person name="Begovic E."/>
            <person name="Chapman J."/>
            <person name="Putnam N.H."/>
            <person name="Hellsten U."/>
            <person name="Kawashima T."/>
            <person name="Kuo A."/>
            <person name="Mitros T."/>
            <person name="Salamov A."/>
            <person name="Carpenter M.L."/>
            <person name="Signorovitch A.Y."/>
            <person name="Moreno M.A."/>
            <person name="Kamm K."/>
            <person name="Grimwood J."/>
            <person name="Schmutz J."/>
            <person name="Shapiro H."/>
            <person name="Grigoriev I.V."/>
            <person name="Buss L.W."/>
            <person name="Schierwater B."/>
            <person name="Dellaporta S.L."/>
            <person name="Rokhsar D.S."/>
        </authorList>
    </citation>
    <scope>NUCLEOTIDE SEQUENCE [LARGE SCALE GENOMIC DNA]</scope>
    <source>
        <strain evidence="4 5">Grell-BS-1999</strain>
    </source>
</reference>
<dbReference type="Gene3D" id="3.80.10.10">
    <property type="entry name" value="Ribonuclease Inhibitor"/>
    <property type="match status" value="1"/>
</dbReference>
<name>B3S3F8_TRIAD</name>
<dbReference type="SUPFAM" id="SSF52047">
    <property type="entry name" value="RNI-like"/>
    <property type="match status" value="1"/>
</dbReference>
<dbReference type="Pfam" id="PF12937">
    <property type="entry name" value="F-box-like"/>
    <property type="match status" value="1"/>
</dbReference>
<feature type="region of interest" description="Disordered" evidence="2">
    <location>
        <begin position="493"/>
        <end position="512"/>
    </location>
</feature>
<dbReference type="InterPro" id="IPR001810">
    <property type="entry name" value="F-box_dom"/>
</dbReference>
<dbReference type="SUPFAM" id="SSF81383">
    <property type="entry name" value="F-box domain"/>
    <property type="match status" value="1"/>
</dbReference>
<feature type="compositionally biased region" description="Polar residues" evidence="2">
    <location>
        <begin position="373"/>
        <end position="391"/>
    </location>
</feature>
<feature type="compositionally biased region" description="Polar residues" evidence="2">
    <location>
        <begin position="453"/>
        <end position="462"/>
    </location>
</feature>
<dbReference type="STRING" id="10228.B3S3F8"/>
<dbReference type="EMBL" id="DS985248">
    <property type="protein sequence ID" value="EDV22785.1"/>
    <property type="molecule type" value="Genomic_DNA"/>
</dbReference>
<dbReference type="CTD" id="6756038"/>
<dbReference type="InterPro" id="IPR036047">
    <property type="entry name" value="F-box-like_dom_sf"/>
</dbReference>
<feature type="compositionally biased region" description="Polar residues" evidence="2">
    <location>
        <begin position="344"/>
        <end position="358"/>
    </location>
</feature>
<protein>
    <recommendedName>
        <fullName evidence="3">F-box domain-containing protein</fullName>
    </recommendedName>
</protein>
<evidence type="ECO:0000256" key="2">
    <source>
        <dbReference type="SAM" id="MobiDB-lite"/>
    </source>
</evidence>
<feature type="compositionally biased region" description="Polar residues" evidence="2">
    <location>
        <begin position="34"/>
        <end position="57"/>
    </location>
</feature>
<dbReference type="PANTHER" id="PTHR15739:SF5">
    <property type="entry name" value="LD23158P"/>
    <property type="match status" value="1"/>
</dbReference>
<proteinExistence type="predicted"/>
<dbReference type="InterPro" id="IPR032675">
    <property type="entry name" value="LRR_dom_sf"/>
</dbReference>
<dbReference type="InterPro" id="IPR052283">
    <property type="entry name" value="GenomicStab_NeuMorph_Reg"/>
</dbReference>
<dbReference type="PANTHER" id="PTHR15739">
    <property type="entry name" value="ZINC FINGER PROTEIN"/>
    <property type="match status" value="1"/>
</dbReference>
<dbReference type="AlphaFoldDB" id="B3S3F8"/>
<accession>B3S3F8</accession>
<dbReference type="GeneID" id="6756038"/>
<dbReference type="Proteomes" id="UP000009022">
    <property type="component" value="Unassembled WGS sequence"/>
</dbReference>
<keyword evidence="5" id="KW-1185">Reference proteome</keyword>
<dbReference type="RefSeq" id="XP_002114651.1">
    <property type="nucleotide sequence ID" value="XM_002114615.1"/>
</dbReference>
<dbReference type="HOGENOM" id="CLU_336613_0_0_1"/>
<evidence type="ECO:0000256" key="1">
    <source>
        <dbReference type="SAM" id="Coils"/>
    </source>
</evidence>